<dbReference type="RefSeq" id="WP_229569605.1">
    <property type="nucleotide sequence ID" value="NZ_AP025226.1"/>
</dbReference>
<proteinExistence type="predicted"/>
<evidence type="ECO:0000313" key="1">
    <source>
        <dbReference type="EMBL" id="BDB99280.1"/>
    </source>
</evidence>
<dbReference type="PANTHER" id="PTHR38433:SF1">
    <property type="entry name" value="DUF1641 DOMAIN-CONTAINING PROTEIN"/>
    <property type="match status" value="1"/>
</dbReference>
<organism evidence="1 2">
    <name type="scientific">Saccharolobus caldissimus</name>
    <dbReference type="NCBI Taxonomy" id="1702097"/>
    <lineage>
        <taxon>Archaea</taxon>
        <taxon>Thermoproteota</taxon>
        <taxon>Thermoprotei</taxon>
        <taxon>Sulfolobales</taxon>
        <taxon>Sulfolobaceae</taxon>
        <taxon>Saccharolobus</taxon>
    </lineage>
</organism>
<dbReference type="KEGG" id="scas:SACC_22970"/>
<dbReference type="AlphaFoldDB" id="A0AAQ4CTZ9"/>
<protein>
    <recommendedName>
        <fullName evidence="3">DUF1641 domain-containing protein</fullName>
    </recommendedName>
</protein>
<evidence type="ECO:0000313" key="2">
    <source>
        <dbReference type="Proteomes" id="UP001319921"/>
    </source>
</evidence>
<dbReference type="Pfam" id="PF07849">
    <property type="entry name" value="DUF1641"/>
    <property type="match status" value="1"/>
</dbReference>
<dbReference type="GeneID" id="68867023"/>
<sequence>MQTINLEKLASKIDEKKIEELAELIDLTPALNEVLKKVNELKETGGLDAIVNSAYVAKTLRDMLNDEAIQNLGGILSSLLEFGKALSKREIFENTMSIINNIDVLSDVTNKLKFMRDDGTLDVLINMSYSIRTLRDMLNDDAIQALGSVLSSSLELLKFASQNSEAIKTILDKSAVISELLTRLDNMRADGTLDVLMNSAYVAKTLRDMLNDEAIQNLGKYISNLLEIMKEMDDETIHSIKTTMKKLKTVNNILAKVEELDANGALNVVIDLAYVAKTLRDMLNDDAITHLSGYLSQFLEVYPKAMDFFNITFSEIPFKMIRAITSDEVKKSLESPPQVSLGGIIRLLSDPEIQRGLGVIFTIIRAIGKEFTTK</sequence>
<name>A0AAQ4CTZ9_9CREN</name>
<evidence type="ECO:0008006" key="3">
    <source>
        <dbReference type="Google" id="ProtNLM"/>
    </source>
</evidence>
<dbReference type="InterPro" id="IPR012440">
    <property type="entry name" value="DUF1641"/>
</dbReference>
<dbReference type="PANTHER" id="PTHR38433">
    <property type="match status" value="1"/>
</dbReference>
<accession>A0AAQ4CTZ9</accession>
<dbReference type="EMBL" id="AP025226">
    <property type="protein sequence ID" value="BDB99280.1"/>
    <property type="molecule type" value="Genomic_DNA"/>
</dbReference>
<reference evidence="1 2" key="1">
    <citation type="journal article" date="2022" name="Microbiol. Resour. Announc.">
        <title>Complete Genome Sequence of the Hyperthermophilic and Acidophilic Archaeon Saccharolobus caldissimus Strain HS-3T.</title>
        <authorList>
            <person name="Sakai H.D."/>
            <person name="Kurosawa N."/>
        </authorList>
    </citation>
    <scope>NUCLEOTIDE SEQUENCE [LARGE SCALE GENOMIC DNA]</scope>
    <source>
        <strain evidence="1 2">JCM32116</strain>
    </source>
</reference>
<keyword evidence="2" id="KW-1185">Reference proteome</keyword>
<gene>
    <name evidence="1" type="ORF">SACC_22970</name>
</gene>
<dbReference type="Proteomes" id="UP001319921">
    <property type="component" value="Chromosome"/>
</dbReference>